<dbReference type="Proteomes" id="UP000244519">
    <property type="component" value="Chromosome"/>
</dbReference>
<dbReference type="KEGG" id="fso:Fsol_00062"/>
<organism evidence="2 3">
    <name type="scientific">Candidatus Fokinia solitaria</name>
    <dbReference type="NCBI Taxonomy" id="1802984"/>
    <lineage>
        <taxon>Bacteria</taxon>
        <taxon>Pseudomonadati</taxon>
        <taxon>Pseudomonadota</taxon>
        <taxon>Alphaproteobacteria</taxon>
        <taxon>Rickettsiales</taxon>
        <taxon>Candidatus Midichloriaceae</taxon>
        <taxon>Candidatus Fokinia</taxon>
    </lineage>
</organism>
<protein>
    <recommendedName>
        <fullName evidence="1">Glutamyl-tRNA(Gln) amidotransferase subunit C</fullName>
    </recommendedName>
</protein>
<dbReference type="GO" id="GO:0016740">
    <property type="term" value="F:transferase activity"/>
    <property type="evidence" value="ECO:0007669"/>
    <property type="project" value="UniProtKB-KW"/>
</dbReference>
<sequence>MDIKNLCKLCAIHMEPQEIASVAEKLKTVIDALDKIAEVDTTGVEPMYNVCTELKKESHYALHDKNDVVDVSLYSGNKHKGYFAVLSKIMPS</sequence>
<evidence type="ECO:0000256" key="1">
    <source>
        <dbReference type="ARBA" id="ARBA00014426"/>
    </source>
</evidence>
<dbReference type="EMBL" id="CP025989">
    <property type="protein sequence ID" value="AWD32875.1"/>
    <property type="molecule type" value="Genomic_DNA"/>
</dbReference>
<dbReference type="AlphaFoldDB" id="A0A2U8BRA9"/>
<dbReference type="GO" id="GO:0070681">
    <property type="term" value="P:glutaminyl-tRNAGln biosynthesis via transamidation"/>
    <property type="evidence" value="ECO:0007669"/>
    <property type="project" value="TreeGrafter"/>
</dbReference>
<dbReference type="Pfam" id="PF02686">
    <property type="entry name" value="GatC"/>
    <property type="match status" value="1"/>
</dbReference>
<dbReference type="InterPro" id="IPR003837">
    <property type="entry name" value="GatC"/>
</dbReference>
<proteinExistence type="predicted"/>
<evidence type="ECO:0000313" key="3">
    <source>
        <dbReference type="Proteomes" id="UP000244519"/>
    </source>
</evidence>
<evidence type="ECO:0000313" key="2">
    <source>
        <dbReference type="EMBL" id="AWD32875.1"/>
    </source>
</evidence>
<accession>A0A2U8BRA9</accession>
<keyword evidence="3" id="KW-1185">Reference proteome</keyword>
<dbReference type="GO" id="GO:0006450">
    <property type="term" value="P:regulation of translational fidelity"/>
    <property type="evidence" value="ECO:0007669"/>
    <property type="project" value="InterPro"/>
</dbReference>
<dbReference type="PANTHER" id="PTHR15004">
    <property type="entry name" value="GLUTAMYL-TRNA(GLN) AMIDOTRANSFERASE SUBUNIT C, MITOCHONDRIAL"/>
    <property type="match status" value="1"/>
</dbReference>
<dbReference type="InterPro" id="IPR036113">
    <property type="entry name" value="Asp/Glu-ADT_sf_sub_c"/>
</dbReference>
<dbReference type="PANTHER" id="PTHR15004:SF0">
    <property type="entry name" value="GLUTAMYL-TRNA(GLN) AMIDOTRANSFERASE SUBUNIT C, MITOCHONDRIAL"/>
    <property type="match status" value="1"/>
</dbReference>
<reference evidence="2 3" key="1">
    <citation type="journal article" date="2018" name="Genome Biol. Evol.">
        <title>The Genome Sequence of "Candidatus Fokinia solitaria": Insights on Reductive Evolution in Rickettsiales.</title>
        <authorList>
            <person name="Floriano A.M."/>
            <person name="Castelli M."/>
            <person name="Krenek S."/>
            <person name="Berendonk T.U."/>
            <person name="Bazzocchi C."/>
            <person name="Petroni G."/>
            <person name="Sassera D."/>
        </authorList>
    </citation>
    <scope>NUCLEOTIDE SEQUENCE [LARGE SCALE GENOMIC DNA]</scope>
    <source>
        <strain evidence="2">Rio ETE_ALG 3VII</strain>
    </source>
</reference>
<dbReference type="GO" id="GO:0030956">
    <property type="term" value="C:glutamyl-tRNA(Gln) amidotransferase complex"/>
    <property type="evidence" value="ECO:0007669"/>
    <property type="project" value="TreeGrafter"/>
</dbReference>
<gene>
    <name evidence="2" type="ORF">Fsol_00062</name>
</gene>
<keyword evidence="2" id="KW-0808">Transferase</keyword>
<name>A0A2U8BRA9_9RICK</name>
<dbReference type="SUPFAM" id="SSF141000">
    <property type="entry name" value="Glu-tRNAGln amidotransferase C subunit"/>
    <property type="match status" value="1"/>
</dbReference>